<dbReference type="GO" id="GO:0016987">
    <property type="term" value="F:sigma factor activity"/>
    <property type="evidence" value="ECO:0007669"/>
    <property type="project" value="UniProtKB-KW"/>
</dbReference>
<keyword evidence="9" id="KW-1185">Reference proteome</keyword>
<dbReference type="PANTHER" id="PTHR43133:SF60">
    <property type="entry name" value="RNA POLYMERASE SIGMA FACTOR SIGV"/>
    <property type="match status" value="1"/>
</dbReference>
<proteinExistence type="inferred from homology"/>
<sequence>MDEEERREQLVRWMREHGEAVLHLAYFYVRDRHMAEDVFQDTFLRVYSEMDKLRDEGAAKTWILRITANLCRDRFRSWVYKRVLLPGDENLPQGMAASAEQEAVASLERRRLLDLMFRLPLMDREVLIYHYYCELKTNEIAQVLRIDPGAVRVRLHRARRRLKDMLREEGSADERRSHAEAGTDG</sequence>
<evidence type="ECO:0000259" key="6">
    <source>
        <dbReference type="Pfam" id="PF04542"/>
    </source>
</evidence>
<dbReference type="Pfam" id="PF08281">
    <property type="entry name" value="Sigma70_r4_2"/>
    <property type="match status" value="1"/>
</dbReference>
<dbReference type="InterPro" id="IPR013325">
    <property type="entry name" value="RNA_pol_sigma_r2"/>
</dbReference>
<evidence type="ECO:0000256" key="1">
    <source>
        <dbReference type="ARBA" id="ARBA00010641"/>
    </source>
</evidence>
<dbReference type="RefSeq" id="WP_100666874.1">
    <property type="nucleotide sequence ID" value="NZ_CP024955.1"/>
</dbReference>
<evidence type="ECO:0000256" key="2">
    <source>
        <dbReference type="ARBA" id="ARBA00023015"/>
    </source>
</evidence>
<dbReference type="KEGG" id="kyr:CVV65_02970"/>
<dbReference type="InterPro" id="IPR039425">
    <property type="entry name" value="RNA_pol_sigma-70-like"/>
</dbReference>
<organism evidence="8 9">
    <name type="scientific">Kyrpidia spormannii</name>
    <dbReference type="NCBI Taxonomy" id="2055160"/>
    <lineage>
        <taxon>Bacteria</taxon>
        <taxon>Bacillati</taxon>
        <taxon>Bacillota</taxon>
        <taxon>Bacilli</taxon>
        <taxon>Bacillales</taxon>
        <taxon>Alicyclobacillaceae</taxon>
        <taxon>Kyrpidia</taxon>
    </lineage>
</organism>
<keyword evidence="2" id="KW-0805">Transcription regulation</keyword>
<reference evidence="9" key="1">
    <citation type="submission" date="2017-11" db="EMBL/GenBank/DDBJ databases">
        <title>Complete Genome Sequence of Kyrpidia sp. Strain EA-1, a thermophilic, hydrogen-oxidizing Bacterium, isolated from the Azores.</title>
        <authorList>
            <person name="Reiner J.E."/>
            <person name="Lapp C.J."/>
            <person name="Bunk B."/>
            <person name="Gescher J."/>
        </authorList>
    </citation>
    <scope>NUCLEOTIDE SEQUENCE [LARGE SCALE GENOMIC DNA]</scope>
    <source>
        <strain evidence="9">EA-1</strain>
    </source>
</reference>
<evidence type="ECO:0000256" key="3">
    <source>
        <dbReference type="ARBA" id="ARBA00023082"/>
    </source>
</evidence>
<dbReference type="Proteomes" id="UP000231932">
    <property type="component" value="Chromosome"/>
</dbReference>
<keyword evidence="3" id="KW-0731">Sigma factor</keyword>
<dbReference type="InterPro" id="IPR014284">
    <property type="entry name" value="RNA_pol_sigma-70_dom"/>
</dbReference>
<dbReference type="EMBL" id="CP024955">
    <property type="protein sequence ID" value="ATY84041.1"/>
    <property type="molecule type" value="Genomic_DNA"/>
</dbReference>
<evidence type="ECO:0000259" key="7">
    <source>
        <dbReference type="Pfam" id="PF08281"/>
    </source>
</evidence>
<dbReference type="GO" id="GO:0003677">
    <property type="term" value="F:DNA binding"/>
    <property type="evidence" value="ECO:0007669"/>
    <property type="project" value="InterPro"/>
</dbReference>
<name>A0A2K8N3H7_9BACL</name>
<accession>A0A2K8N3H7</accession>
<dbReference type="SUPFAM" id="SSF88946">
    <property type="entry name" value="Sigma2 domain of RNA polymerase sigma factors"/>
    <property type="match status" value="1"/>
</dbReference>
<dbReference type="GO" id="GO:0006352">
    <property type="term" value="P:DNA-templated transcription initiation"/>
    <property type="evidence" value="ECO:0007669"/>
    <property type="project" value="InterPro"/>
</dbReference>
<evidence type="ECO:0000256" key="4">
    <source>
        <dbReference type="ARBA" id="ARBA00023163"/>
    </source>
</evidence>
<dbReference type="SUPFAM" id="SSF88659">
    <property type="entry name" value="Sigma3 and sigma4 domains of RNA polymerase sigma factors"/>
    <property type="match status" value="1"/>
</dbReference>
<dbReference type="InterPro" id="IPR036388">
    <property type="entry name" value="WH-like_DNA-bd_sf"/>
</dbReference>
<evidence type="ECO:0000313" key="8">
    <source>
        <dbReference type="EMBL" id="ATY84041.1"/>
    </source>
</evidence>
<keyword evidence="4" id="KW-0804">Transcription</keyword>
<dbReference type="OrthoDB" id="9794508at2"/>
<comment type="similarity">
    <text evidence="1">Belongs to the sigma-70 factor family. ECF subfamily.</text>
</comment>
<feature type="domain" description="RNA polymerase sigma factor 70 region 4 type 2" evidence="7">
    <location>
        <begin position="110"/>
        <end position="162"/>
    </location>
</feature>
<dbReference type="InterPro" id="IPR013249">
    <property type="entry name" value="RNA_pol_sigma70_r4_t2"/>
</dbReference>
<evidence type="ECO:0000313" key="9">
    <source>
        <dbReference type="Proteomes" id="UP000231932"/>
    </source>
</evidence>
<dbReference type="Gene3D" id="1.10.1740.10">
    <property type="match status" value="1"/>
</dbReference>
<dbReference type="Gene3D" id="1.10.10.10">
    <property type="entry name" value="Winged helix-like DNA-binding domain superfamily/Winged helix DNA-binding domain"/>
    <property type="match status" value="1"/>
</dbReference>
<dbReference type="PANTHER" id="PTHR43133">
    <property type="entry name" value="RNA POLYMERASE ECF-TYPE SIGMA FACTO"/>
    <property type="match status" value="1"/>
</dbReference>
<protein>
    <submittedName>
        <fullName evidence="8">RNA polymerase subunit sigma</fullName>
    </submittedName>
</protein>
<feature type="region of interest" description="Disordered" evidence="5">
    <location>
        <begin position="166"/>
        <end position="185"/>
    </location>
</feature>
<dbReference type="NCBIfam" id="TIGR02937">
    <property type="entry name" value="sigma70-ECF"/>
    <property type="match status" value="1"/>
</dbReference>
<dbReference type="AlphaFoldDB" id="A0A2K8N3H7"/>
<dbReference type="Pfam" id="PF04542">
    <property type="entry name" value="Sigma70_r2"/>
    <property type="match status" value="1"/>
</dbReference>
<dbReference type="InterPro" id="IPR007627">
    <property type="entry name" value="RNA_pol_sigma70_r2"/>
</dbReference>
<dbReference type="InterPro" id="IPR013324">
    <property type="entry name" value="RNA_pol_sigma_r3/r4-like"/>
</dbReference>
<evidence type="ECO:0000256" key="5">
    <source>
        <dbReference type="SAM" id="MobiDB-lite"/>
    </source>
</evidence>
<feature type="domain" description="RNA polymerase sigma-70 region 2" evidence="6">
    <location>
        <begin position="14"/>
        <end position="77"/>
    </location>
</feature>
<gene>
    <name evidence="8" type="ORF">CVV65_02970</name>
</gene>